<evidence type="ECO:0000313" key="2">
    <source>
        <dbReference type="RefSeq" id="XP_023162478.2"/>
    </source>
</evidence>
<dbReference type="RefSeq" id="XP_023162478.2">
    <property type="nucleotide sequence ID" value="XM_023306710.2"/>
</dbReference>
<reference evidence="2 3" key="1">
    <citation type="submission" date="2025-04" db="UniProtKB">
        <authorList>
            <consortium name="RefSeq"/>
        </authorList>
    </citation>
    <scope>IDENTIFICATION</scope>
    <source>
        <strain evidence="2 3">15085-1641.00</strain>
        <tissue evidence="2 3">Whole body</tissue>
    </source>
</reference>
<dbReference type="OrthoDB" id="7873485at2759"/>
<gene>
    <name evidence="3" type="primary">LOC115483463</name>
    <name evidence="2" type="synonym">LOC111593727</name>
</gene>
<dbReference type="AlphaFoldDB" id="A0A6J2SZ34"/>
<sequence length="340" mass="40077">MPYIFRPVTKILVTFLGMHKCKFQVLTNRIACRHIDNGIPLVNFLPACRFSSRGRIAADSSPELKWILFSRRTDIDKLQGFKNKMGNCVNLGMKYDYLKILMKDNINLYYRYLCDNTAEVLTIMYAADSVRDDFCDMSLVSIKTPNIQRLMHITRSLGFDRTANDIRQYMDAEKKRNFRTDIGFALKVKETTQKKKGKKDKETDREMKKKTDQLFEMKEADRVRVRVRNDKEMDRMWERKKEKEVALERDGKTDKDINWVSEVKKETGRVKERIKEKETDQVKEIIKEMVTIGETNVETNKKPLLLNMKMIKRAKFKAPLIKYVLYLKKLKHKATSSDAN</sequence>
<dbReference type="Proteomes" id="UP000504633">
    <property type="component" value="Unplaced"/>
</dbReference>
<organism evidence="1 3">
    <name type="scientific">Drosophila hydei</name>
    <name type="common">Fruit fly</name>
    <dbReference type="NCBI Taxonomy" id="7224"/>
    <lineage>
        <taxon>Eukaryota</taxon>
        <taxon>Metazoa</taxon>
        <taxon>Ecdysozoa</taxon>
        <taxon>Arthropoda</taxon>
        <taxon>Hexapoda</taxon>
        <taxon>Insecta</taxon>
        <taxon>Pterygota</taxon>
        <taxon>Neoptera</taxon>
        <taxon>Endopterygota</taxon>
        <taxon>Diptera</taxon>
        <taxon>Brachycera</taxon>
        <taxon>Muscomorpha</taxon>
        <taxon>Ephydroidea</taxon>
        <taxon>Drosophilidae</taxon>
        <taxon>Drosophila</taxon>
    </lineage>
</organism>
<keyword evidence="1" id="KW-1185">Reference proteome</keyword>
<accession>A0A6J2SZ34</accession>
<dbReference type="RefSeq" id="XP_030081405.1">
    <property type="nucleotide sequence ID" value="XM_030225545.1"/>
</dbReference>
<name>A0A6J2SZ34_DROHY</name>
<dbReference type="KEGG" id="dhe:111593727"/>
<proteinExistence type="predicted"/>
<dbReference type="KEGG" id="dhe:115483463"/>
<evidence type="ECO:0000313" key="1">
    <source>
        <dbReference type="Proteomes" id="UP000504633"/>
    </source>
</evidence>
<evidence type="ECO:0000313" key="3">
    <source>
        <dbReference type="RefSeq" id="XP_030081405.1"/>
    </source>
</evidence>
<dbReference type="GeneID" id="115483463"/>
<protein>
    <submittedName>
        <fullName evidence="2">Uncharacterized protein LOC111593727 isoform X1</fullName>
    </submittedName>
    <submittedName>
        <fullName evidence="3">Uncharacterized protein LOC115483463 isoform X1</fullName>
    </submittedName>
</protein>